<accession>A0A0G0KT83</accession>
<dbReference type="AlphaFoldDB" id="A0A0G0KT83"/>
<proteinExistence type="predicted"/>
<evidence type="ECO:0000259" key="1">
    <source>
        <dbReference type="Pfam" id="PF18480"/>
    </source>
</evidence>
<dbReference type="InterPro" id="IPR041049">
    <property type="entry name" value="DUF5615"/>
</dbReference>
<name>A0A0G0KT83_9BACT</name>
<dbReference type="Proteomes" id="UP000034324">
    <property type="component" value="Unassembled WGS sequence"/>
</dbReference>
<reference evidence="2 3" key="1">
    <citation type="journal article" date="2015" name="Nature">
        <title>rRNA introns, odd ribosomes, and small enigmatic genomes across a large radiation of phyla.</title>
        <authorList>
            <person name="Brown C.T."/>
            <person name="Hug L.A."/>
            <person name="Thomas B.C."/>
            <person name="Sharon I."/>
            <person name="Castelle C.J."/>
            <person name="Singh A."/>
            <person name="Wilkins M.J."/>
            <person name="Williams K.H."/>
            <person name="Banfield J.F."/>
        </authorList>
    </citation>
    <scope>NUCLEOTIDE SEQUENCE [LARGE SCALE GENOMIC DNA]</scope>
</reference>
<gene>
    <name evidence="2" type="ORF">US99_C0013G0004</name>
</gene>
<protein>
    <recommendedName>
        <fullName evidence="1">DUF5615 domain-containing protein</fullName>
    </recommendedName>
</protein>
<comment type="caution">
    <text evidence="2">The sequence shown here is derived from an EMBL/GenBank/DDBJ whole genome shotgun (WGS) entry which is preliminary data.</text>
</comment>
<evidence type="ECO:0000313" key="2">
    <source>
        <dbReference type="EMBL" id="KKQ78725.1"/>
    </source>
</evidence>
<sequence>MPIKFLADEDFPKPLVTKIRDFGFSVKTIQQKNLQGSSDKTVANLALKEKRIILTFDKDFLKNQTEKLQAVIFNFPKTPTSEIIPLMENFLTALIKVKFKKGKVLKFSKNGLEEI</sequence>
<dbReference type="Pfam" id="PF18480">
    <property type="entry name" value="DUF5615"/>
    <property type="match status" value="1"/>
</dbReference>
<evidence type="ECO:0000313" key="3">
    <source>
        <dbReference type="Proteomes" id="UP000034324"/>
    </source>
</evidence>
<feature type="domain" description="DUF5615" evidence="1">
    <location>
        <begin position="4"/>
        <end position="94"/>
    </location>
</feature>
<organism evidence="2 3">
    <name type="scientific">Candidatus Daviesbacteria bacterium GW2011_GWF2_38_6</name>
    <dbReference type="NCBI Taxonomy" id="1618432"/>
    <lineage>
        <taxon>Bacteria</taxon>
        <taxon>Candidatus Daviesiibacteriota</taxon>
    </lineage>
</organism>
<dbReference type="EMBL" id="LBVC01000013">
    <property type="protein sequence ID" value="KKQ78725.1"/>
    <property type="molecule type" value="Genomic_DNA"/>
</dbReference>